<keyword evidence="2" id="KW-1185">Reference proteome</keyword>
<dbReference type="InterPro" id="IPR024787">
    <property type="entry name" value="EcsC"/>
</dbReference>
<dbReference type="Proteomes" id="UP000031449">
    <property type="component" value="Chromosome"/>
</dbReference>
<evidence type="ECO:0008006" key="3">
    <source>
        <dbReference type="Google" id="ProtNLM"/>
    </source>
</evidence>
<dbReference type="KEGG" id="jeo:JMA_10650"/>
<dbReference type="OrthoDB" id="2737310at2"/>
<organism evidence="1 2">
    <name type="scientific">Jeotgalibacillus malaysiensis</name>
    <dbReference type="NCBI Taxonomy" id="1508404"/>
    <lineage>
        <taxon>Bacteria</taxon>
        <taxon>Bacillati</taxon>
        <taxon>Bacillota</taxon>
        <taxon>Bacilli</taxon>
        <taxon>Bacillales</taxon>
        <taxon>Caryophanaceae</taxon>
        <taxon>Jeotgalibacillus</taxon>
    </lineage>
</organism>
<dbReference type="BioCyc" id="JESP1508404:G14D9-10297-MONOMER"/>
<dbReference type="AlphaFoldDB" id="A0A0B5AP06"/>
<proteinExistence type="predicted"/>
<dbReference type="HOGENOM" id="CLU_083892_0_0_9"/>
<name>A0A0B5AP06_9BACL</name>
<sequence>MESRAYLESELNRIKKWEKDQGGGWFWDKLMRLPFKLLDRLTPKFIQKKIGVLLDEIGSFIQTGGRYLASEKRVYRFFEKTTGHYIQSKDDFQYVPLEDMKKASQKVASRMKNTATAQGASTGVGGIFTLAIDIPAILTLSLTTLQEIALMHGYDPDDKMERVFIIKCLQFSTADVVGKEAILKELSNYHQGEKSHDVISQIQGWREVTLTFTEQFGLKKLLQIVPIAGILIGALINRTMIDELAETGTMLYQKRKIMERMEKAA</sequence>
<accession>A0A0B5AP06</accession>
<dbReference type="STRING" id="1508404.JMA_10650"/>
<reference evidence="1 2" key="1">
    <citation type="submission" date="2014-08" db="EMBL/GenBank/DDBJ databases">
        <title>Complete genome of a marine bacteria Jeotgalibacillus malaysiensis.</title>
        <authorList>
            <person name="Yaakop A.S."/>
            <person name="Chan K.-G."/>
            <person name="Goh K.M."/>
        </authorList>
    </citation>
    <scope>NUCLEOTIDE SEQUENCE [LARGE SCALE GENOMIC DNA]</scope>
    <source>
        <strain evidence="1 2">D5</strain>
    </source>
</reference>
<protein>
    <recommendedName>
        <fullName evidence="3">EcsC family protein</fullName>
    </recommendedName>
</protein>
<dbReference type="Pfam" id="PF12787">
    <property type="entry name" value="EcsC"/>
    <property type="match status" value="1"/>
</dbReference>
<gene>
    <name evidence="1" type="ORF">JMA_10650</name>
</gene>
<evidence type="ECO:0000313" key="2">
    <source>
        <dbReference type="Proteomes" id="UP000031449"/>
    </source>
</evidence>
<dbReference type="PANTHER" id="PTHR41260:SF1">
    <property type="entry name" value="PROTEIN ECSC"/>
    <property type="match status" value="1"/>
</dbReference>
<dbReference type="EMBL" id="CP009416">
    <property type="protein sequence ID" value="AJD90382.1"/>
    <property type="molecule type" value="Genomic_DNA"/>
</dbReference>
<evidence type="ECO:0000313" key="1">
    <source>
        <dbReference type="EMBL" id="AJD90382.1"/>
    </source>
</evidence>
<dbReference type="PANTHER" id="PTHR41260">
    <property type="entry name" value="PROTEIN ECSC"/>
    <property type="match status" value="1"/>
</dbReference>